<name>A0ABZ3H465_GEOAI</name>
<evidence type="ECO:0000256" key="1">
    <source>
        <dbReference type="ARBA" id="ARBA00022485"/>
    </source>
</evidence>
<dbReference type="PANTHER" id="PTHR40101:SF1">
    <property type="entry name" value="4FE-4S DOMAIN-CONTAINING PROTEIN"/>
    <property type="match status" value="1"/>
</dbReference>
<evidence type="ECO:0000313" key="7">
    <source>
        <dbReference type="Proteomes" id="UP001492541"/>
    </source>
</evidence>
<keyword evidence="4" id="KW-0411">Iron-sulfur</keyword>
<gene>
    <name evidence="6" type="ORF">LPQ35_03030</name>
</gene>
<evidence type="ECO:0000313" key="6">
    <source>
        <dbReference type="EMBL" id="XAT64357.1"/>
    </source>
</evidence>
<protein>
    <submittedName>
        <fullName evidence="6">DUF2148 domain-containing protein</fullName>
    </submittedName>
</protein>
<evidence type="ECO:0000259" key="5">
    <source>
        <dbReference type="PROSITE" id="PS51656"/>
    </source>
</evidence>
<evidence type="ECO:0000256" key="2">
    <source>
        <dbReference type="ARBA" id="ARBA00022723"/>
    </source>
</evidence>
<evidence type="ECO:0000256" key="4">
    <source>
        <dbReference type="ARBA" id="ARBA00023014"/>
    </source>
</evidence>
<dbReference type="InterPro" id="IPR019224">
    <property type="entry name" value="DUF2148"/>
</dbReference>
<keyword evidence="2" id="KW-0479">Metal-binding</keyword>
<accession>A0ABZ3H465</accession>
<keyword evidence="3" id="KW-0408">Iron</keyword>
<proteinExistence type="predicted"/>
<dbReference type="PROSITE" id="PS51656">
    <property type="entry name" value="4FE4S"/>
    <property type="match status" value="1"/>
</dbReference>
<feature type="domain" description="4Fe-4S" evidence="5">
    <location>
        <begin position="70"/>
        <end position="134"/>
    </location>
</feature>
<keyword evidence="7" id="KW-1185">Reference proteome</keyword>
<dbReference type="EMBL" id="CP087714">
    <property type="protein sequence ID" value="XAT64357.1"/>
    <property type="molecule type" value="Genomic_DNA"/>
</dbReference>
<dbReference type="PANTHER" id="PTHR40101">
    <property type="entry name" value="CONSERVED PROTEIN"/>
    <property type="match status" value="1"/>
</dbReference>
<reference evidence="6 7" key="1">
    <citation type="submission" date="2021-11" db="EMBL/GenBank/DDBJ databases">
        <title>Whole genome of Geoglobus acetivorans.</title>
        <authorList>
            <person name="Liu D."/>
        </authorList>
    </citation>
    <scope>NUCLEOTIDE SEQUENCE [LARGE SCALE GENOMIC DNA]</scope>
    <source>
        <strain evidence="6 7">SBH6</strain>
    </source>
</reference>
<dbReference type="GeneID" id="90448625"/>
<keyword evidence="1" id="KW-0004">4Fe-4S</keyword>
<sequence length="179" mass="19160">MLDGELRKELAVLSAKLMALTAQTAPKSKGEDDVEIAVIEGEDKDRIVEKMLEMAESREKNFVRDAESVKKADAILLIGVYGSKPLGLGCGACGFESCKEFENSERIDGKDFTGPNCAFKLIDLGIAIGSAAKLASILGADTRVMYRIGTAARKLGLAKSDVVMGIPVSVTAKNPFFDR</sequence>
<dbReference type="Proteomes" id="UP001492541">
    <property type="component" value="Chromosome"/>
</dbReference>
<dbReference type="InterPro" id="IPR007202">
    <property type="entry name" value="4Fe-4S_dom"/>
</dbReference>
<dbReference type="Pfam" id="PF09918">
    <property type="entry name" value="DUF2148"/>
    <property type="match status" value="1"/>
</dbReference>
<dbReference type="RefSeq" id="WP_193806027.1">
    <property type="nucleotide sequence ID" value="NZ_CP087714.1"/>
</dbReference>
<organism evidence="6 7">
    <name type="scientific">Geoglobus acetivorans</name>
    <dbReference type="NCBI Taxonomy" id="565033"/>
    <lineage>
        <taxon>Archaea</taxon>
        <taxon>Methanobacteriati</taxon>
        <taxon>Methanobacteriota</taxon>
        <taxon>Archaeoglobi</taxon>
        <taxon>Archaeoglobales</taxon>
        <taxon>Archaeoglobaceae</taxon>
        <taxon>Geoglobus</taxon>
    </lineage>
</organism>
<evidence type="ECO:0000256" key="3">
    <source>
        <dbReference type="ARBA" id="ARBA00023004"/>
    </source>
</evidence>